<feature type="compositionally biased region" description="Basic and acidic residues" evidence="1">
    <location>
        <begin position="1"/>
        <end position="11"/>
    </location>
</feature>
<evidence type="ECO:0000313" key="2">
    <source>
        <dbReference type="EMBL" id="MFC6089758.1"/>
    </source>
</evidence>
<dbReference type="RefSeq" id="WP_380635265.1">
    <property type="nucleotide sequence ID" value="NZ_JBHSQO010000008.1"/>
</dbReference>
<evidence type="ECO:0000256" key="1">
    <source>
        <dbReference type="SAM" id="MobiDB-lite"/>
    </source>
</evidence>
<evidence type="ECO:0000313" key="3">
    <source>
        <dbReference type="Proteomes" id="UP001596220"/>
    </source>
</evidence>
<gene>
    <name evidence="2" type="ORF">ACFP3R_10785</name>
</gene>
<dbReference type="EMBL" id="JBHSQO010000008">
    <property type="protein sequence ID" value="MFC6089758.1"/>
    <property type="molecule type" value="Genomic_DNA"/>
</dbReference>
<proteinExistence type="predicted"/>
<reference evidence="3" key="1">
    <citation type="journal article" date="2019" name="Int. J. Syst. Evol. Microbiol.">
        <title>The Global Catalogue of Microorganisms (GCM) 10K type strain sequencing project: providing services to taxonomists for standard genome sequencing and annotation.</title>
        <authorList>
            <consortium name="The Broad Institute Genomics Platform"/>
            <consortium name="The Broad Institute Genome Sequencing Center for Infectious Disease"/>
            <person name="Wu L."/>
            <person name="Ma J."/>
        </authorList>
    </citation>
    <scope>NUCLEOTIDE SEQUENCE [LARGE SCALE GENOMIC DNA]</scope>
    <source>
        <strain evidence="3">CGMCC 4.7246</strain>
    </source>
</reference>
<sequence length="26" mass="2703">MDRTTDAHRAVEAGGVHGTHVIDVSA</sequence>
<comment type="caution">
    <text evidence="2">The sequence shown here is derived from an EMBL/GenBank/DDBJ whole genome shotgun (WGS) entry which is preliminary data.</text>
</comment>
<feature type="region of interest" description="Disordered" evidence="1">
    <location>
        <begin position="1"/>
        <end position="26"/>
    </location>
</feature>
<organism evidence="2 3">
    <name type="scientific">Saccharothrix lopnurensis</name>
    <dbReference type="NCBI Taxonomy" id="1670621"/>
    <lineage>
        <taxon>Bacteria</taxon>
        <taxon>Bacillati</taxon>
        <taxon>Actinomycetota</taxon>
        <taxon>Actinomycetes</taxon>
        <taxon>Pseudonocardiales</taxon>
        <taxon>Pseudonocardiaceae</taxon>
        <taxon>Saccharothrix</taxon>
    </lineage>
</organism>
<dbReference type="Proteomes" id="UP001596220">
    <property type="component" value="Unassembled WGS sequence"/>
</dbReference>
<keyword evidence="3" id="KW-1185">Reference proteome</keyword>
<protein>
    <submittedName>
        <fullName evidence="2">Uncharacterized protein</fullName>
    </submittedName>
</protein>
<name>A0ABW1P2F7_9PSEU</name>
<accession>A0ABW1P2F7</accession>